<accession>A0AAW1Q4Z8</accession>
<sequence length="351" mass="38076">MFALHALRLVSSRLTTLAPSTDHGALRRLRSAWLPAQQSISRQAVHTTAALAAPLLPAKQASVDAAPRCTGLPERLPASQPDLAAIAATVKNSSALAERDLELALAGMLESEVIPLEHSMVSVHDMPCEKRQVGKRMRRQANLQEIVKLVSRVAAEENVCLRAFVEEPQPNPMNGKLSWFGSGYSFGVWRGVLASHGVQIDTVSVLRWKADLALLRQGKEGSRSLALQLYPNATDMLKRKKDHGRAEALLIAAWGLGVRAKRRDPVLADDLAFLAEGEALGPALLASARFTSGQMSSKRFTPLIGLPDPVAVCDEDASWPQSANSSTTFQDELPCCKRAINCCCQKMIYQA</sequence>
<dbReference type="InterPro" id="IPR045290">
    <property type="entry name" value="MOC1-like"/>
</dbReference>
<gene>
    <name evidence="1" type="ORF">WJX72_012079</name>
</gene>
<dbReference type="EMBL" id="JALJOR010000006">
    <property type="protein sequence ID" value="KAK9815926.1"/>
    <property type="molecule type" value="Genomic_DNA"/>
</dbReference>
<dbReference type="GO" id="GO:0008821">
    <property type="term" value="F:crossover junction DNA endonuclease activity"/>
    <property type="evidence" value="ECO:0007669"/>
    <property type="project" value="InterPro"/>
</dbReference>
<evidence type="ECO:0000313" key="2">
    <source>
        <dbReference type="Proteomes" id="UP001489004"/>
    </source>
</evidence>
<dbReference type="AlphaFoldDB" id="A0AAW1Q4Z8"/>
<reference evidence="1 2" key="1">
    <citation type="journal article" date="2024" name="Nat. Commun.">
        <title>Phylogenomics reveals the evolutionary origins of lichenization in chlorophyte algae.</title>
        <authorList>
            <person name="Puginier C."/>
            <person name="Libourel C."/>
            <person name="Otte J."/>
            <person name="Skaloud P."/>
            <person name="Haon M."/>
            <person name="Grisel S."/>
            <person name="Petersen M."/>
            <person name="Berrin J.G."/>
            <person name="Delaux P.M."/>
            <person name="Dal Grande F."/>
            <person name="Keller J."/>
        </authorList>
    </citation>
    <scope>NUCLEOTIDE SEQUENCE [LARGE SCALE GENOMIC DNA]</scope>
    <source>
        <strain evidence="1 2">SAG 2043</strain>
    </source>
</reference>
<protein>
    <submittedName>
        <fullName evidence="1">Uncharacterized protein</fullName>
    </submittedName>
</protein>
<comment type="caution">
    <text evidence="1">The sequence shown here is derived from an EMBL/GenBank/DDBJ whole genome shotgun (WGS) entry which is preliminary data.</text>
</comment>
<name>A0AAW1Q4Z8_9CHLO</name>
<dbReference type="PANTHER" id="PTHR36015">
    <property type="entry name" value="HOLLIDAY JUNCTION RESOLVASE MOC1, CHLOROPLASTIC-RELATED"/>
    <property type="match status" value="1"/>
</dbReference>
<dbReference type="Proteomes" id="UP001489004">
    <property type="component" value="Unassembled WGS sequence"/>
</dbReference>
<dbReference type="CDD" id="cd22992">
    <property type="entry name" value="MOC1"/>
    <property type="match status" value="1"/>
</dbReference>
<dbReference type="PANTHER" id="PTHR36015:SF6">
    <property type="entry name" value="HOLLIDAY JUNCTION RESOLVASE MOC1, CHLOROPLASTIC-RELATED"/>
    <property type="match status" value="1"/>
</dbReference>
<organism evidence="1 2">
    <name type="scientific">[Myrmecia] bisecta</name>
    <dbReference type="NCBI Taxonomy" id="41462"/>
    <lineage>
        <taxon>Eukaryota</taxon>
        <taxon>Viridiplantae</taxon>
        <taxon>Chlorophyta</taxon>
        <taxon>core chlorophytes</taxon>
        <taxon>Trebouxiophyceae</taxon>
        <taxon>Trebouxiales</taxon>
        <taxon>Trebouxiaceae</taxon>
        <taxon>Myrmecia</taxon>
    </lineage>
</organism>
<keyword evidence="2" id="KW-1185">Reference proteome</keyword>
<evidence type="ECO:0000313" key="1">
    <source>
        <dbReference type="EMBL" id="KAK9815926.1"/>
    </source>
</evidence>
<proteinExistence type="predicted"/>